<comment type="caution">
    <text evidence="6">The sequence shown here is derived from an EMBL/GenBank/DDBJ whole genome shotgun (WGS) entry which is preliminary data.</text>
</comment>
<name>A0A545TJS4_9GAMM</name>
<dbReference type="Pfam" id="PF00990">
    <property type="entry name" value="GGDEF"/>
    <property type="match status" value="1"/>
</dbReference>
<feature type="domain" description="GGDEF" evidence="4">
    <location>
        <begin position="891"/>
        <end position="1013"/>
    </location>
</feature>
<dbReference type="Proteomes" id="UP000317839">
    <property type="component" value="Unassembled WGS sequence"/>
</dbReference>
<keyword evidence="1" id="KW-0597">Phosphoprotein</keyword>
<protein>
    <submittedName>
        <fullName evidence="6">Diguanylate cyclase</fullName>
    </submittedName>
</protein>
<dbReference type="InterPro" id="IPR011110">
    <property type="entry name" value="Reg_prop"/>
</dbReference>
<keyword evidence="2" id="KW-0175">Coiled coil</keyword>
<dbReference type="InterPro" id="IPR015943">
    <property type="entry name" value="WD40/YVTN_repeat-like_dom_sf"/>
</dbReference>
<proteinExistence type="predicted"/>
<dbReference type="InterPro" id="IPR043128">
    <property type="entry name" value="Rev_trsase/Diguanyl_cyclase"/>
</dbReference>
<keyword evidence="3" id="KW-0472">Membrane</keyword>
<feature type="transmembrane region" description="Helical" evidence="3">
    <location>
        <begin position="806"/>
        <end position="825"/>
    </location>
</feature>
<sequence length="1083" mass="123967">MLLRLLAISVSVLILTQTRFVFANIYDHRFQEAFRVQSLSLEEGLSQSVVTRIIQDQDGYIWIATEDGLNRFDGYDFRVFQQEHNNPDSIHDSYIHQIIEAPGKGLWVGTQNGVSFFDKTTQKFTRIEDPQGDLQTAILSFGIPQSGNLFIGSENGLYLLNTQTQQVGPFTDEAGQVIDEEIVAIESFENRLWVATESCIFEVSEEPGQIVSLCDGELGFWLADKRVRRIIFKRGSLWIGTNNGLIRYDLVDKTLERFRSVQDDPDTLSSNWIQWMDFDEQNNLWIGTADGLNVYWYSEDRFQRYNYSASEREGLTANDIMSVYVDRDGLIWIGTYAAGVNILDPQQSGFKSLLSESNVAQFGSSNTVHSIVKDKDENLWLATYPGGVVKLDLMTGEVSRPFFTEASAVSDSFEYPYSLMVDINNRLWVGTFEGIFVIDLNSQKFLKAEVKLQGETVEFIPFVFQIYEDHSGVIWLATRDGLFQVEEYLVEESVITVSLLNIQQEVPYSFRDRSSRISTIIETRDGNMWFGGVSGLLRYSKQTEDWRHFEYHKGNEQSLSHDDVQVLFEDSRGILWVGTANGLNKVNRTDDDEVYFERITKEQGLPNNTIYGILEDNFKQLWLSTNLGLVRFSGQAESMQSFRRRDGLSSDEFNTAAYFADGDGLLYFGSINGVTVVDSRLLLDEPAKRKLLLSEVKIGDRQLDVYPLNQTSTPLIEKQKVESTLKISVTDLFYRKLGTQSYRYRLLGLDEDWVFLDKDRTFILAGLNEGKYIIDIQSRIGNEPWSKNNLRIDLIVTSSLWESEDIFYFSSGISVSLLLLLAYIFNRSYRARVAKAENRVKIESVRLKEVKKQNEELKYELEAKANELTLITDKLNEASQVVDSYQFRDSVSGFYRFQNIKHLLAEKRFKEEEKEFSLLAMIHISDLNEIKRKFGNVAAAEVTNQIATELKRQFSSDTYFCSVADDAFLILANSYKDKSLATRLIQARNRIVHSKYVVANDITVGSNIGLSYLDLLPQILDEADLLVTLSELLIAFHKKQNPRDKSGVLRIDVNRRLEEFKNLKANSDLVLVIEGNWLTGHFV</sequence>
<accession>A0A545TJS4</accession>
<dbReference type="Pfam" id="PF07495">
    <property type="entry name" value="Y_Y_Y"/>
    <property type="match status" value="1"/>
</dbReference>
<evidence type="ECO:0000256" key="3">
    <source>
        <dbReference type="SAM" id="Phobius"/>
    </source>
</evidence>
<feature type="domain" description="Two component regulator three Y" evidence="5">
    <location>
        <begin position="739"/>
        <end position="796"/>
    </location>
</feature>
<dbReference type="SUPFAM" id="SSF55073">
    <property type="entry name" value="Nucleotide cyclase"/>
    <property type="match status" value="1"/>
</dbReference>
<dbReference type="Gene3D" id="3.30.70.270">
    <property type="match status" value="1"/>
</dbReference>
<evidence type="ECO:0000259" key="5">
    <source>
        <dbReference type="Pfam" id="PF07495"/>
    </source>
</evidence>
<dbReference type="InterPro" id="IPR011123">
    <property type="entry name" value="Y_Y_Y"/>
</dbReference>
<dbReference type="Gene3D" id="2.130.10.10">
    <property type="entry name" value="YVTN repeat-like/Quinoprotein amine dehydrogenase"/>
    <property type="match status" value="3"/>
</dbReference>
<dbReference type="InterPro" id="IPR000160">
    <property type="entry name" value="GGDEF_dom"/>
</dbReference>
<evidence type="ECO:0000313" key="6">
    <source>
        <dbReference type="EMBL" id="TQV77472.1"/>
    </source>
</evidence>
<dbReference type="GO" id="GO:0000155">
    <property type="term" value="F:phosphorelay sensor kinase activity"/>
    <property type="evidence" value="ECO:0007669"/>
    <property type="project" value="TreeGrafter"/>
</dbReference>
<keyword evidence="3" id="KW-0812">Transmembrane</keyword>
<keyword evidence="7" id="KW-1185">Reference proteome</keyword>
<evidence type="ECO:0000256" key="1">
    <source>
        <dbReference type="ARBA" id="ARBA00022553"/>
    </source>
</evidence>
<dbReference type="Gene3D" id="2.60.40.10">
    <property type="entry name" value="Immunoglobulins"/>
    <property type="match status" value="1"/>
</dbReference>
<dbReference type="SUPFAM" id="SSF63829">
    <property type="entry name" value="Calcium-dependent phosphotriesterase"/>
    <property type="match status" value="3"/>
</dbReference>
<organism evidence="6 7">
    <name type="scientific">Aliikangiella marina</name>
    <dbReference type="NCBI Taxonomy" id="1712262"/>
    <lineage>
        <taxon>Bacteria</taxon>
        <taxon>Pseudomonadati</taxon>
        <taxon>Pseudomonadota</taxon>
        <taxon>Gammaproteobacteria</taxon>
        <taxon>Oceanospirillales</taxon>
        <taxon>Pleioneaceae</taxon>
        <taxon>Aliikangiella</taxon>
    </lineage>
</organism>
<gene>
    <name evidence="6" type="ORF">FLL45_05890</name>
</gene>
<dbReference type="EMBL" id="VIKR01000001">
    <property type="protein sequence ID" value="TQV77472.1"/>
    <property type="molecule type" value="Genomic_DNA"/>
</dbReference>
<dbReference type="InterPro" id="IPR013783">
    <property type="entry name" value="Ig-like_fold"/>
</dbReference>
<dbReference type="RefSeq" id="WP_142941044.1">
    <property type="nucleotide sequence ID" value="NZ_VIKR01000001.1"/>
</dbReference>
<feature type="coiled-coil region" evidence="2">
    <location>
        <begin position="833"/>
        <end position="867"/>
    </location>
</feature>
<keyword evidence="3" id="KW-1133">Transmembrane helix</keyword>
<evidence type="ECO:0000256" key="2">
    <source>
        <dbReference type="SAM" id="Coils"/>
    </source>
</evidence>
<evidence type="ECO:0000313" key="7">
    <source>
        <dbReference type="Proteomes" id="UP000317839"/>
    </source>
</evidence>
<dbReference type="PANTHER" id="PTHR43547:SF2">
    <property type="entry name" value="HYBRID SIGNAL TRANSDUCTION HISTIDINE KINASE C"/>
    <property type="match status" value="1"/>
</dbReference>
<dbReference type="InterPro" id="IPR029787">
    <property type="entry name" value="Nucleotide_cyclase"/>
</dbReference>
<dbReference type="AlphaFoldDB" id="A0A545TJS4"/>
<dbReference type="OrthoDB" id="6188766at2"/>
<reference evidence="6 7" key="1">
    <citation type="submission" date="2019-06" db="EMBL/GenBank/DDBJ databases">
        <title>Draft genome of Aliikangiella marina GYP-15.</title>
        <authorList>
            <person name="Wang G."/>
        </authorList>
    </citation>
    <scope>NUCLEOTIDE SEQUENCE [LARGE SCALE GENOMIC DNA]</scope>
    <source>
        <strain evidence="6 7">GYP-15</strain>
    </source>
</reference>
<evidence type="ECO:0000259" key="4">
    <source>
        <dbReference type="Pfam" id="PF00990"/>
    </source>
</evidence>
<dbReference type="PANTHER" id="PTHR43547">
    <property type="entry name" value="TWO-COMPONENT HISTIDINE KINASE"/>
    <property type="match status" value="1"/>
</dbReference>
<dbReference type="Pfam" id="PF07494">
    <property type="entry name" value="Reg_prop"/>
    <property type="match status" value="5"/>
</dbReference>